<proteinExistence type="predicted"/>
<dbReference type="Proteomes" id="UP000244896">
    <property type="component" value="Chromosome"/>
</dbReference>
<accession>A0A2U8E022</accession>
<keyword evidence="2" id="KW-1185">Reference proteome</keyword>
<protein>
    <submittedName>
        <fullName evidence="1">Uncharacterized protein</fullName>
    </submittedName>
</protein>
<dbReference type="KEGG" id="elut:CKA38_01085"/>
<dbReference type="AlphaFoldDB" id="A0A2U8E022"/>
<evidence type="ECO:0000313" key="2">
    <source>
        <dbReference type="Proteomes" id="UP000244896"/>
    </source>
</evidence>
<organism evidence="1 2">
    <name type="scientific">Ereboglobus luteus</name>
    <dbReference type="NCBI Taxonomy" id="1796921"/>
    <lineage>
        <taxon>Bacteria</taxon>
        <taxon>Pseudomonadati</taxon>
        <taxon>Verrucomicrobiota</taxon>
        <taxon>Opitutia</taxon>
        <taxon>Opitutales</taxon>
        <taxon>Opitutaceae</taxon>
        <taxon>Ereboglobus</taxon>
    </lineage>
</organism>
<reference evidence="1 2" key="1">
    <citation type="journal article" date="2018" name="Syst. Appl. Microbiol.">
        <title>Ereboglobus luteus gen. nov. sp. nov. from cockroach guts, and new insights into the oxygen relationship of the genera Opitutus and Didymococcus (Verrucomicrobia: Opitutaceae).</title>
        <authorList>
            <person name="Tegtmeier D."/>
            <person name="Belitz A."/>
            <person name="Radek R."/>
            <person name="Heimerl T."/>
            <person name="Brune A."/>
        </authorList>
    </citation>
    <scope>NUCLEOTIDE SEQUENCE [LARGE SCALE GENOMIC DNA]</scope>
    <source>
        <strain evidence="1 2">Ho45</strain>
    </source>
</reference>
<gene>
    <name evidence="1" type="ORF">CKA38_01085</name>
</gene>
<dbReference type="EMBL" id="CP023004">
    <property type="protein sequence ID" value="AWI08044.1"/>
    <property type="molecule type" value="Genomic_DNA"/>
</dbReference>
<name>A0A2U8E022_9BACT</name>
<sequence length="173" mass="20094">MAADDARMLASRLLIGAGFDSEKINIIECSTVIAALVGNVAFYIHKLISRLPKKQPLTSEIIEQQLKAEISSLERNDWNLSHYADRLVKYYGDDVSIVRLILDHVAIKNADANFDSMRRAVTGSMNFHDDEKLRSLIRLLCQDFYLKREQDGSYRFHLELIRRWWCVYRELSN</sequence>
<evidence type="ECO:0000313" key="1">
    <source>
        <dbReference type="EMBL" id="AWI08044.1"/>
    </source>
</evidence>